<proteinExistence type="predicted"/>
<evidence type="ECO:0000313" key="2">
    <source>
        <dbReference type="Proteomes" id="UP000250266"/>
    </source>
</evidence>
<sequence length="75" mass="8173">MAISQKGIEMRSFRVEVPEDKRFTLSQQGPEAINGSVSKGPKVWRAKSDNAVQTPIGGHGQGGFVELEFYIGGEH</sequence>
<dbReference type="EMBL" id="KV744922">
    <property type="protein sequence ID" value="OCK81399.1"/>
    <property type="molecule type" value="Genomic_DNA"/>
</dbReference>
<gene>
    <name evidence="1" type="ORF">K432DRAFT_381355</name>
</gene>
<organism evidence="1 2">
    <name type="scientific">Lepidopterella palustris CBS 459.81</name>
    <dbReference type="NCBI Taxonomy" id="1314670"/>
    <lineage>
        <taxon>Eukaryota</taxon>
        <taxon>Fungi</taxon>
        <taxon>Dikarya</taxon>
        <taxon>Ascomycota</taxon>
        <taxon>Pezizomycotina</taxon>
        <taxon>Dothideomycetes</taxon>
        <taxon>Pleosporomycetidae</taxon>
        <taxon>Mytilinidiales</taxon>
        <taxon>Argynnaceae</taxon>
        <taxon>Lepidopterella</taxon>
    </lineage>
</organism>
<keyword evidence="2" id="KW-1185">Reference proteome</keyword>
<evidence type="ECO:0000313" key="1">
    <source>
        <dbReference type="EMBL" id="OCK81399.1"/>
    </source>
</evidence>
<accession>A0A8E2ECT1</accession>
<dbReference type="Proteomes" id="UP000250266">
    <property type="component" value="Unassembled WGS sequence"/>
</dbReference>
<dbReference type="AlphaFoldDB" id="A0A8E2ECT1"/>
<reference evidence="1 2" key="1">
    <citation type="journal article" date="2016" name="Nat. Commun.">
        <title>Ectomycorrhizal ecology is imprinted in the genome of the dominant symbiotic fungus Cenococcum geophilum.</title>
        <authorList>
            <consortium name="DOE Joint Genome Institute"/>
            <person name="Peter M."/>
            <person name="Kohler A."/>
            <person name="Ohm R.A."/>
            <person name="Kuo A."/>
            <person name="Krutzmann J."/>
            <person name="Morin E."/>
            <person name="Arend M."/>
            <person name="Barry K.W."/>
            <person name="Binder M."/>
            <person name="Choi C."/>
            <person name="Clum A."/>
            <person name="Copeland A."/>
            <person name="Grisel N."/>
            <person name="Haridas S."/>
            <person name="Kipfer T."/>
            <person name="LaButti K."/>
            <person name="Lindquist E."/>
            <person name="Lipzen A."/>
            <person name="Maire R."/>
            <person name="Meier B."/>
            <person name="Mihaltcheva S."/>
            <person name="Molinier V."/>
            <person name="Murat C."/>
            <person name="Poggeler S."/>
            <person name="Quandt C.A."/>
            <person name="Sperisen C."/>
            <person name="Tritt A."/>
            <person name="Tisserant E."/>
            <person name="Crous P.W."/>
            <person name="Henrissat B."/>
            <person name="Nehls U."/>
            <person name="Egli S."/>
            <person name="Spatafora J.W."/>
            <person name="Grigoriev I.V."/>
            <person name="Martin F.M."/>
        </authorList>
    </citation>
    <scope>NUCLEOTIDE SEQUENCE [LARGE SCALE GENOMIC DNA]</scope>
    <source>
        <strain evidence="1 2">CBS 459.81</strain>
    </source>
</reference>
<protein>
    <submittedName>
        <fullName evidence="1">Uncharacterized protein</fullName>
    </submittedName>
</protein>
<name>A0A8E2ECT1_9PEZI</name>